<dbReference type="EMBL" id="QJRN01000008">
    <property type="protein sequence ID" value="PYC36327.1"/>
    <property type="molecule type" value="Genomic_DNA"/>
</dbReference>
<keyword evidence="2" id="KW-0812">Transmembrane</keyword>
<gene>
    <name evidence="3" type="ORF">DMX08_15035</name>
</gene>
<protein>
    <recommendedName>
        <fullName evidence="5">Phage tail protein</fullName>
    </recommendedName>
</protein>
<proteinExistence type="predicted"/>
<dbReference type="RefSeq" id="WP_110652376.1">
    <property type="nucleotide sequence ID" value="NZ_QJRN01000008.1"/>
</dbReference>
<feature type="compositionally biased region" description="Low complexity" evidence="1">
    <location>
        <begin position="445"/>
        <end position="455"/>
    </location>
</feature>
<feature type="compositionally biased region" description="Basic residues" evidence="1">
    <location>
        <begin position="1"/>
        <end position="18"/>
    </location>
</feature>
<evidence type="ECO:0000313" key="3">
    <source>
        <dbReference type="EMBL" id="PYC36327.1"/>
    </source>
</evidence>
<name>A0A9Q6IEY8_9PSED</name>
<keyword evidence="2" id="KW-1133">Transmembrane helix</keyword>
<feature type="transmembrane region" description="Helical" evidence="2">
    <location>
        <begin position="137"/>
        <end position="156"/>
    </location>
</feature>
<reference evidence="3 4" key="1">
    <citation type="submission" date="2018-06" db="EMBL/GenBank/DDBJ databases">
        <title>Pseudomonas diversity within urban Lake Michigan freshwaters.</title>
        <authorList>
            <person name="Batrich M."/>
            <person name="Hatzopoulos T."/>
            <person name="Putonti C."/>
        </authorList>
    </citation>
    <scope>NUCLEOTIDE SEQUENCE [LARGE SCALE GENOMIC DNA]</scope>
    <source>
        <strain evidence="3 4">MB-090624</strain>
    </source>
</reference>
<accession>A0A9Q6IEY8</accession>
<feature type="region of interest" description="Disordered" evidence="1">
    <location>
        <begin position="424"/>
        <end position="455"/>
    </location>
</feature>
<evidence type="ECO:0000256" key="1">
    <source>
        <dbReference type="SAM" id="MobiDB-lite"/>
    </source>
</evidence>
<feature type="transmembrane region" description="Helical" evidence="2">
    <location>
        <begin position="176"/>
        <end position="194"/>
    </location>
</feature>
<organism evidence="3 4">
    <name type="scientific">Pseudomonas protegens</name>
    <dbReference type="NCBI Taxonomy" id="380021"/>
    <lineage>
        <taxon>Bacteria</taxon>
        <taxon>Pseudomonadati</taxon>
        <taxon>Pseudomonadota</taxon>
        <taxon>Gammaproteobacteria</taxon>
        <taxon>Pseudomonadales</taxon>
        <taxon>Pseudomonadaceae</taxon>
        <taxon>Pseudomonas</taxon>
    </lineage>
</organism>
<evidence type="ECO:0000313" key="4">
    <source>
        <dbReference type="Proteomes" id="UP000248188"/>
    </source>
</evidence>
<evidence type="ECO:0000256" key="2">
    <source>
        <dbReference type="SAM" id="Phobius"/>
    </source>
</evidence>
<keyword evidence="2" id="KW-0472">Membrane</keyword>
<feature type="transmembrane region" description="Helical" evidence="2">
    <location>
        <begin position="201"/>
        <end position="219"/>
    </location>
</feature>
<dbReference type="AlphaFoldDB" id="A0A9Q6IEY8"/>
<evidence type="ECO:0008006" key="5">
    <source>
        <dbReference type="Google" id="ProtNLM"/>
    </source>
</evidence>
<dbReference type="Proteomes" id="UP000248188">
    <property type="component" value="Unassembled WGS sequence"/>
</dbReference>
<sequence length="511" mass="54581">MAYRKRNKTKGRRPKQTRQVKPAAPVQQVKAETEVVKPAVAESASKAVDPELTGIRQVVGKFRKSLEESGLGNLDLSGLFSGQGLLTPFVAGMQSAIKAENIQAVTAAAVRGESSPENELGNTAQNLKHFDEAVERITLNVGVALLPAINSIVTGLQPVLTSVGQFVADNPGLVEGLAAAAIAFTVAASAATVFAALSSPIGLAMLAIAAVAGVVVANWKPVSRFFIQLWGKISPTIMSMVGLFKEVFAWTPIGQLIANWGPVSAYLSALWQDFSAGTGRVYQALNLLFNMSGFGVLIRNLEPIREAVQVIFRSLREVFEWSPLGLISSNWQPVVGLFAAIWDLIWALSITAKNNVASLFSWSPGEGMRKDLDGLIQWFSSFRERLEKVLEPIREKLRATFGNLLVSVTGSINSLTESVVEHNNSANRGEDSLTDTPSPLLTPGNLPQSSSSLLQQAAANNRTRLEGGLLLRFENAPPGLRAEQAKTNQPGLNVASTLGYRSLSLGGSNGG</sequence>
<comment type="caution">
    <text evidence="3">The sequence shown here is derived from an EMBL/GenBank/DDBJ whole genome shotgun (WGS) entry which is preliminary data.</text>
</comment>
<feature type="region of interest" description="Disordered" evidence="1">
    <location>
        <begin position="1"/>
        <end position="26"/>
    </location>
</feature>